<dbReference type="GO" id="GO:0009055">
    <property type="term" value="F:electron transfer activity"/>
    <property type="evidence" value="ECO:0007669"/>
    <property type="project" value="InterPro"/>
</dbReference>
<keyword evidence="5" id="KW-0574">Periplasm</keyword>
<dbReference type="GO" id="GO:0004130">
    <property type="term" value="F:cytochrome-c peroxidase activity"/>
    <property type="evidence" value="ECO:0007669"/>
    <property type="project" value="UniProtKB-EC"/>
</dbReference>
<evidence type="ECO:0000256" key="3">
    <source>
        <dbReference type="ARBA" id="ARBA00022723"/>
    </source>
</evidence>
<keyword evidence="2" id="KW-0349">Heme</keyword>
<keyword evidence="6 9" id="KW-0560">Oxidoreductase</keyword>
<dbReference type="InterPro" id="IPR026259">
    <property type="entry name" value="MauG/Cytc_peroxidase"/>
</dbReference>
<dbReference type="InterPro" id="IPR036909">
    <property type="entry name" value="Cyt_c-like_dom_sf"/>
</dbReference>
<dbReference type="EC" id="1.11.1.5" evidence="9"/>
<evidence type="ECO:0000256" key="7">
    <source>
        <dbReference type="ARBA" id="ARBA00023004"/>
    </source>
</evidence>
<dbReference type="InterPro" id="IPR009056">
    <property type="entry name" value="Cyt_c-like_dom"/>
</dbReference>
<accession>A0A3B0YBL2</accession>
<evidence type="ECO:0000256" key="5">
    <source>
        <dbReference type="ARBA" id="ARBA00022764"/>
    </source>
</evidence>
<dbReference type="PIRSF" id="PIRSF000294">
    <property type="entry name" value="Cytochrome-c_peroxidase"/>
    <property type="match status" value="1"/>
</dbReference>
<gene>
    <name evidence="9" type="ORF">MNBD_GAMMA15-342</name>
</gene>
<protein>
    <submittedName>
        <fullName evidence="9">Cytochrome c551 peroxidase</fullName>
        <ecNumber evidence="9">1.11.1.5</ecNumber>
    </submittedName>
</protein>
<sequence>MPKLIKSIQVLLVFALTGSVVLAADWQTLPDKAPEPADNPTTSEKVELGRMLFFDPRFSETGTVSCNSCHNLMLGGDDNRDFSMGVHGKTGGRSAPTVWNAAFSSSQFWDGRAASLEEQAKGPVVNPVEMGMSDLEKAMNRVRAIPGYKPYFESAFTGKDVMTVENAAKAVAAFERTMITPNSPYDRFVKGDKAALTAQEQRGMQAFASAGCLGCHSGAAFNGPTMPAGSGFFMRFPTFAENDYVKKYDFMKDKGRSEATGKEADAHLFKVPTLRNVALTAPYFHNGSVATLGEAIRVMAKVQLNADLADARVADIEAFLTALTGEFPKQMLPRLPATPGWSITSGK</sequence>
<dbReference type="Pfam" id="PF03150">
    <property type="entry name" value="CCP_MauG"/>
    <property type="match status" value="1"/>
</dbReference>
<feature type="domain" description="Cytochrome c" evidence="8">
    <location>
        <begin position="198"/>
        <end position="324"/>
    </location>
</feature>
<organism evidence="9">
    <name type="scientific">hydrothermal vent metagenome</name>
    <dbReference type="NCBI Taxonomy" id="652676"/>
    <lineage>
        <taxon>unclassified sequences</taxon>
        <taxon>metagenomes</taxon>
        <taxon>ecological metagenomes</taxon>
    </lineage>
</organism>
<proteinExistence type="predicted"/>
<dbReference type="InterPro" id="IPR004852">
    <property type="entry name" value="Di-haem_cyt_c_peroxidsae"/>
</dbReference>
<dbReference type="AlphaFoldDB" id="A0A3B0YBL2"/>
<evidence type="ECO:0000256" key="2">
    <source>
        <dbReference type="ARBA" id="ARBA00022617"/>
    </source>
</evidence>
<dbReference type="EMBL" id="UOFN01000010">
    <property type="protein sequence ID" value="VAW72947.1"/>
    <property type="molecule type" value="Genomic_DNA"/>
</dbReference>
<comment type="subcellular location">
    <subcellularLocation>
        <location evidence="1">Periplasm</location>
    </subcellularLocation>
</comment>
<evidence type="ECO:0000256" key="4">
    <source>
        <dbReference type="ARBA" id="ARBA00022729"/>
    </source>
</evidence>
<keyword evidence="9" id="KW-0575">Peroxidase</keyword>
<keyword evidence="3" id="KW-0479">Metal-binding</keyword>
<evidence type="ECO:0000256" key="6">
    <source>
        <dbReference type="ARBA" id="ARBA00023002"/>
    </source>
</evidence>
<dbReference type="PROSITE" id="PS51007">
    <property type="entry name" value="CYTC"/>
    <property type="match status" value="2"/>
</dbReference>
<dbReference type="InterPro" id="IPR051395">
    <property type="entry name" value="Cytochrome_c_Peroxidase/MauG"/>
</dbReference>
<keyword evidence="4" id="KW-0732">Signal</keyword>
<evidence type="ECO:0000259" key="8">
    <source>
        <dbReference type="PROSITE" id="PS51007"/>
    </source>
</evidence>
<feature type="domain" description="Cytochrome c" evidence="8">
    <location>
        <begin position="44"/>
        <end position="172"/>
    </location>
</feature>
<keyword evidence="7" id="KW-0408">Iron</keyword>
<name>A0A3B0YBL2_9ZZZZ</name>
<dbReference type="Gene3D" id="1.10.760.10">
    <property type="entry name" value="Cytochrome c-like domain"/>
    <property type="match status" value="2"/>
</dbReference>
<reference evidence="9" key="1">
    <citation type="submission" date="2018-06" db="EMBL/GenBank/DDBJ databases">
        <authorList>
            <person name="Zhirakovskaya E."/>
        </authorList>
    </citation>
    <scope>NUCLEOTIDE SEQUENCE</scope>
</reference>
<evidence type="ECO:0000256" key="1">
    <source>
        <dbReference type="ARBA" id="ARBA00004418"/>
    </source>
</evidence>
<dbReference type="GO" id="GO:0020037">
    <property type="term" value="F:heme binding"/>
    <property type="evidence" value="ECO:0007669"/>
    <property type="project" value="InterPro"/>
</dbReference>
<dbReference type="PANTHER" id="PTHR30600">
    <property type="entry name" value="CYTOCHROME C PEROXIDASE-RELATED"/>
    <property type="match status" value="1"/>
</dbReference>
<dbReference type="SUPFAM" id="SSF46626">
    <property type="entry name" value="Cytochrome c"/>
    <property type="match status" value="2"/>
</dbReference>
<evidence type="ECO:0000313" key="9">
    <source>
        <dbReference type="EMBL" id="VAW72947.1"/>
    </source>
</evidence>
<dbReference type="PANTHER" id="PTHR30600:SF7">
    <property type="entry name" value="CYTOCHROME C PEROXIDASE-RELATED"/>
    <property type="match status" value="1"/>
</dbReference>
<dbReference type="GO" id="GO:0042597">
    <property type="term" value="C:periplasmic space"/>
    <property type="evidence" value="ECO:0007669"/>
    <property type="project" value="UniProtKB-SubCell"/>
</dbReference>
<dbReference type="GO" id="GO:0046872">
    <property type="term" value="F:metal ion binding"/>
    <property type="evidence" value="ECO:0007669"/>
    <property type="project" value="UniProtKB-KW"/>
</dbReference>